<gene>
    <name evidence="1" type="ORF">LFA_1134</name>
</gene>
<dbReference type="KEGG" id="lfa:LFA_1134"/>
<dbReference type="AlphaFoldDB" id="A0A098G259"/>
<reference evidence="2" key="1">
    <citation type="submission" date="2014-09" db="EMBL/GenBank/DDBJ databases">
        <authorList>
            <person name="Gomez-Valero L."/>
        </authorList>
    </citation>
    <scope>NUCLEOTIDE SEQUENCE [LARGE SCALE GENOMIC DNA]</scope>
    <source>
        <strain evidence="2">ATCC700992</strain>
    </source>
</reference>
<dbReference type="EMBL" id="LN614827">
    <property type="protein sequence ID" value="CEG56567.1"/>
    <property type="molecule type" value="Genomic_DNA"/>
</dbReference>
<keyword evidence="2" id="KW-1185">Reference proteome</keyword>
<dbReference type="STRING" id="1212491.LFA_1134"/>
<dbReference type="OrthoDB" id="7240756at2"/>
<organism evidence="1 2">
    <name type="scientific">Legionella fallonii LLAP-10</name>
    <dbReference type="NCBI Taxonomy" id="1212491"/>
    <lineage>
        <taxon>Bacteria</taxon>
        <taxon>Pseudomonadati</taxon>
        <taxon>Pseudomonadota</taxon>
        <taxon>Gammaproteobacteria</taxon>
        <taxon>Legionellales</taxon>
        <taxon>Legionellaceae</taxon>
        <taxon>Legionella</taxon>
    </lineage>
</organism>
<dbReference type="HOGENOM" id="CLU_821103_0_0_6"/>
<evidence type="ECO:0000313" key="1">
    <source>
        <dbReference type="EMBL" id="CEG56567.1"/>
    </source>
</evidence>
<evidence type="ECO:0000313" key="2">
    <source>
        <dbReference type="Proteomes" id="UP000032430"/>
    </source>
</evidence>
<protein>
    <recommendedName>
        <fullName evidence="3">Fe-S protein</fullName>
    </recommendedName>
</protein>
<evidence type="ECO:0008006" key="3">
    <source>
        <dbReference type="Google" id="ProtNLM"/>
    </source>
</evidence>
<proteinExistence type="predicted"/>
<dbReference type="RefSeq" id="WP_045095208.1">
    <property type="nucleotide sequence ID" value="NZ_LN614827.1"/>
</dbReference>
<dbReference type="Proteomes" id="UP000032430">
    <property type="component" value="Chromosome I"/>
</dbReference>
<accession>A0A098G259</accession>
<name>A0A098G259_9GAMM</name>
<sequence>MQQLTKKIAIFLFIFALNSLGYAGPWFTGPILAPAGHTVAKGHTNFEIYGLDVFGYGQYNGSGKVVRSPVFKTFVTNPILTHGFTDWLDVQIALPYNFNATRGVNYNRISDIATAIGVQLMEQKGSPYKADVRILFQEVFPTGKFDSLNPLLLGTDSTGLGSYQSQIGLNLQYLREIFVGHYLRTRLIVSHLYTSPVTINGLSSYGGAVNTQGKIDGVHENDADLAFEYTLTQSWVAVMEGTLSSGGVTRFRGFAGTTASGLPASVGSGSFNETALAPALEYNFNANVGLIGGVWFPVAGKNTGYFRTYVLALNAYW</sequence>